<dbReference type="CDD" id="cd13901">
    <property type="entry name" value="CuRO_3_MaLCC_like"/>
    <property type="match status" value="1"/>
</dbReference>
<evidence type="ECO:0000256" key="2">
    <source>
        <dbReference type="ARBA" id="ARBA00001935"/>
    </source>
</evidence>
<dbReference type="GO" id="GO:0052716">
    <property type="term" value="F:hydroquinone:oxygen oxidoreductase activity"/>
    <property type="evidence" value="ECO:0007669"/>
    <property type="project" value="UniProtKB-EC"/>
</dbReference>
<dbReference type="Pfam" id="PF07731">
    <property type="entry name" value="Cu-oxidase_2"/>
    <property type="match status" value="1"/>
</dbReference>
<comment type="caution">
    <text evidence="16">The sequence shown here is derived from an EMBL/GenBank/DDBJ whole genome shotgun (WGS) entry which is preliminary data.</text>
</comment>
<accession>A0A167P6W2</accession>
<dbReference type="EC" id="1.10.3.2" evidence="4"/>
<dbReference type="GO" id="GO:0005507">
    <property type="term" value="F:copper ion binding"/>
    <property type="evidence" value="ECO:0007669"/>
    <property type="project" value="InterPro"/>
</dbReference>
<dbReference type="InterPro" id="IPR011706">
    <property type="entry name" value="Cu-oxidase_C"/>
</dbReference>
<evidence type="ECO:0000256" key="12">
    <source>
        <dbReference type="SAM" id="SignalP"/>
    </source>
</evidence>
<dbReference type="InterPro" id="IPR045087">
    <property type="entry name" value="Cu-oxidase_fam"/>
</dbReference>
<gene>
    <name evidence="16" type="ORF">SPI_07965</name>
</gene>
<dbReference type="PROSITE" id="PS00079">
    <property type="entry name" value="MULTICOPPER_OXIDASE1"/>
    <property type="match status" value="1"/>
</dbReference>
<evidence type="ECO:0000259" key="14">
    <source>
        <dbReference type="Pfam" id="PF07731"/>
    </source>
</evidence>
<keyword evidence="7" id="KW-0560">Oxidoreductase</keyword>
<dbReference type="Gene3D" id="2.60.40.420">
    <property type="entry name" value="Cupredoxins - blue copper proteins"/>
    <property type="match status" value="3"/>
</dbReference>
<evidence type="ECO:0000313" key="16">
    <source>
        <dbReference type="EMBL" id="OAA56354.1"/>
    </source>
</evidence>
<sequence>MRFLSSALALVPGLFGLVQAAPGLLSAHEGAELLSRESPSCNTPTNRACWSGNYNINTDYETTTPPGTTRRYTLTVTEKENWVGPDGEVKSLIMLINNQLPGPVLTADWGDTLVVTVVNNLKTNGTSMHWHGVRQLNTNLQDGVNGVTECPIPPGGSRVYTFRATQYGTTWYHSHFSAQYGNGVWGTIVINGPASLPYDIDLGPFPISDYYYDTADNLVEYTKNNPPPASNNVLFNGTNVSPLTGKGKYANVTLTHGKRHRLRIINTSVENHFVLSLANHQFTIIAADLVPVNAMTVDTLFVAIGQRYDITIDASQAVDNYWFNVTFVSGVQCGSSVNQFPAAIFHYAGASGDLPKHPGASVSAATCTDLINLTPVVSRTVPTTGVTANAGNELPVTLVLNENGELFTWKVNNTQMIINWNKPVDQYVMASNTNYPPSDNVVTVDKKNEWVYWVIENDPVIGIPHPIHLHGHDFVLLGRSDPNNAAPPPFNAATDLKNLSGSNPVRRDVVMLPSLGWIVIAFRTDNPGTWLMHCHIAWHVSGGLAVNFLERPGDLRAGISASDKSVFDTQCANWNTYYPSEDPDHQDDSGLRIRGRPVGTFKFE</sequence>
<dbReference type="InterPro" id="IPR011707">
    <property type="entry name" value="Cu-oxidase-like_N"/>
</dbReference>
<dbReference type="PROSITE" id="PS00080">
    <property type="entry name" value="MULTICOPPER_OXIDASE2"/>
    <property type="match status" value="1"/>
</dbReference>
<comment type="catalytic activity">
    <reaction evidence="1">
        <text>4 hydroquinone + O2 = 4 benzosemiquinone + 2 H2O</text>
        <dbReference type="Rhea" id="RHEA:11276"/>
        <dbReference type="ChEBI" id="CHEBI:15377"/>
        <dbReference type="ChEBI" id="CHEBI:15379"/>
        <dbReference type="ChEBI" id="CHEBI:17594"/>
        <dbReference type="ChEBI" id="CHEBI:17977"/>
        <dbReference type="EC" id="1.10.3.2"/>
    </reaction>
</comment>
<evidence type="ECO:0000256" key="5">
    <source>
        <dbReference type="ARBA" id="ARBA00022723"/>
    </source>
</evidence>
<dbReference type="CDD" id="cd13880">
    <property type="entry name" value="CuRO_2_MaLCC_like"/>
    <property type="match status" value="1"/>
</dbReference>
<keyword evidence="17" id="KW-1185">Reference proteome</keyword>
<dbReference type="InterPro" id="IPR002355">
    <property type="entry name" value="Cu_oxidase_Cu_BS"/>
</dbReference>
<dbReference type="GO" id="GO:0046274">
    <property type="term" value="P:lignin catabolic process"/>
    <property type="evidence" value="ECO:0007669"/>
    <property type="project" value="UniProtKB-KW"/>
</dbReference>
<feature type="signal peptide" evidence="12">
    <location>
        <begin position="1"/>
        <end position="20"/>
    </location>
</feature>
<keyword evidence="5" id="KW-0479">Metal-binding</keyword>
<dbReference type="OrthoDB" id="2121828at2759"/>
<protein>
    <recommendedName>
        <fullName evidence="4">laccase</fullName>
        <ecNumber evidence="4">1.10.3.2</ecNumber>
    </recommendedName>
</protein>
<evidence type="ECO:0000259" key="13">
    <source>
        <dbReference type="Pfam" id="PF00394"/>
    </source>
</evidence>
<name>A0A167P6W2_9HYPO</name>
<evidence type="ECO:0000256" key="6">
    <source>
        <dbReference type="ARBA" id="ARBA00022729"/>
    </source>
</evidence>
<dbReference type="InterPro" id="IPR033138">
    <property type="entry name" value="Cu_oxidase_CS"/>
</dbReference>
<dbReference type="Pfam" id="PF07732">
    <property type="entry name" value="Cu-oxidase_3"/>
    <property type="match status" value="1"/>
</dbReference>
<evidence type="ECO:0000256" key="9">
    <source>
        <dbReference type="ARBA" id="ARBA00023157"/>
    </source>
</evidence>
<dbReference type="AlphaFoldDB" id="A0A167P6W2"/>
<dbReference type="SUPFAM" id="SSF49503">
    <property type="entry name" value="Cupredoxins"/>
    <property type="match status" value="3"/>
</dbReference>
<dbReference type="EMBL" id="AZHD01000017">
    <property type="protein sequence ID" value="OAA56354.1"/>
    <property type="molecule type" value="Genomic_DNA"/>
</dbReference>
<keyword evidence="10" id="KW-0325">Glycoprotein</keyword>
<feature type="domain" description="Plastocyanin-like" evidence="15">
    <location>
        <begin position="82"/>
        <end position="194"/>
    </location>
</feature>
<evidence type="ECO:0000256" key="11">
    <source>
        <dbReference type="ARBA" id="ARBA00023185"/>
    </source>
</evidence>
<comment type="similarity">
    <text evidence="3">Belongs to the multicopper oxidase family.</text>
</comment>
<dbReference type="PANTHER" id="PTHR11709">
    <property type="entry name" value="MULTI-COPPER OXIDASE"/>
    <property type="match status" value="1"/>
</dbReference>
<evidence type="ECO:0000256" key="7">
    <source>
        <dbReference type="ARBA" id="ARBA00023002"/>
    </source>
</evidence>
<dbReference type="InterPro" id="IPR008972">
    <property type="entry name" value="Cupredoxin"/>
</dbReference>
<dbReference type="CDD" id="cd13854">
    <property type="entry name" value="CuRO_1_MaLCC_like"/>
    <property type="match status" value="1"/>
</dbReference>
<evidence type="ECO:0000256" key="3">
    <source>
        <dbReference type="ARBA" id="ARBA00010609"/>
    </source>
</evidence>
<evidence type="ECO:0000256" key="4">
    <source>
        <dbReference type="ARBA" id="ARBA00012297"/>
    </source>
</evidence>
<evidence type="ECO:0000313" key="17">
    <source>
        <dbReference type="Proteomes" id="UP000076874"/>
    </source>
</evidence>
<feature type="chain" id="PRO_5007891006" description="laccase" evidence="12">
    <location>
        <begin position="21"/>
        <end position="604"/>
    </location>
</feature>
<dbReference type="FunFam" id="2.60.40.420:FF:000046">
    <property type="entry name" value="Multicopper oxidase"/>
    <property type="match status" value="1"/>
</dbReference>
<dbReference type="STRING" id="1081102.A0A167P6W2"/>
<feature type="domain" description="Plastocyanin-like" evidence="14">
    <location>
        <begin position="424"/>
        <end position="553"/>
    </location>
</feature>
<dbReference type="FunFam" id="2.60.40.420:FF:000021">
    <property type="entry name" value="Extracellular dihydrogeodin oxidase/laccase"/>
    <property type="match status" value="1"/>
</dbReference>
<keyword evidence="6 12" id="KW-0732">Signal</keyword>
<keyword evidence="11" id="KW-0439">Lignin degradation</keyword>
<reference evidence="16 17" key="1">
    <citation type="journal article" date="2016" name="Genome Biol. Evol.">
        <title>Divergent and convergent evolution of fungal pathogenicity.</title>
        <authorList>
            <person name="Shang Y."/>
            <person name="Xiao G."/>
            <person name="Zheng P."/>
            <person name="Cen K."/>
            <person name="Zhan S."/>
            <person name="Wang C."/>
        </authorList>
    </citation>
    <scope>NUCLEOTIDE SEQUENCE [LARGE SCALE GENOMIC DNA]</scope>
    <source>
        <strain evidence="16 17">RCEF 264</strain>
    </source>
</reference>
<dbReference type="FunFam" id="2.60.40.420:FF:000045">
    <property type="entry name" value="Laccase 2"/>
    <property type="match status" value="1"/>
</dbReference>
<dbReference type="Proteomes" id="UP000076874">
    <property type="component" value="Unassembled WGS sequence"/>
</dbReference>
<dbReference type="InterPro" id="IPR001117">
    <property type="entry name" value="Cu-oxidase_2nd"/>
</dbReference>
<proteinExistence type="inferred from homology"/>
<evidence type="ECO:0000259" key="15">
    <source>
        <dbReference type="Pfam" id="PF07732"/>
    </source>
</evidence>
<evidence type="ECO:0000256" key="10">
    <source>
        <dbReference type="ARBA" id="ARBA00023180"/>
    </source>
</evidence>
<evidence type="ECO:0000256" key="1">
    <source>
        <dbReference type="ARBA" id="ARBA00000349"/>
    </source>
</evidence>
<dbReference type="PANTHER" id="PTHR11709:SF87">
    <property type="entry name" value="LACCASE"/>
    <property type="match status" value="1"/>
</dbReference>
<dbReference type="SMR" id="A0A167P6W2"/>
<keyword evidence="8" id="KW-0186">Copper</keyword>
<feature type="domain" description="Plastocyanin-like" evidence="13">
    <location>
        <begin position="205"/>
        <end position="350"/>
    </location>
</feature>
<evidence type="ECO:0000256" key="8">
    <source>
        <dbReference type="ARBA" id="ARBA00023008"/>
    </source>
</evidence>
<keyword evidence="9" id="KW-1015">Disulfide bond</keyword>
<organism evidence="16 17">
    <name type="scientific">Niveomyces insectorum RCEF 264</name>
    <dbReference type="NCBI Taxonomy" id="1081102"/>
    <lineage>
        <taxon>Eukaryota</taxon>
        <taxon>Fungi</taxon>
        <taxon>Dikarya</taxon>
        <taxon>Ascomycota</taxon>
        <taxon>Pezizomycotina</taxon>
        <taxon>Sordariomycetes</taxon>
        <taxon>Hypocreomycetidae</taxon>
        <taxon>Hypocreales</taxon>
        <taxon>Cordycipitaceae</taxon>
        <taxon>Niveomyces</taxon>
    </lineage>
</organism>
<dbReference type="Pfam" id="PF00394">
    <property type="entry name" value="Cu-oxidase"/>
    <property type="match status" value="1"/>
</dbReference>
<comment type="cofactor">
    <cofactor evidence="2">
        <name>Cu cation</name>
        <dbReference type="ChEBI" id="CHEBI:23378"/>
    </cofactor>
</comment>